<dbReference type="PANTHER" id="PTHR21028:SF2">
    <property type="entry name" value="CYTH DOMAIN-CONTAINING PROTEIN"/>
    <property type="match status" value="1"/>
</dbReference>
<dbReference type="InterPro" id="IPR023577">
    <property type="entry name" value="CYTH_domain"/>
</dbReference>
<gene>
    <name evidence="2" type="ORF">ATK36_3160</name>
</gene>
<dbReference type="Proteomes" id="UP000243542">
    <property type="component" value="Unassembled WGS sequence"/>
</dbReference>
<proteinExistence type="predicted"/>
<dbReference type="InterPro" id="IPR033469">
    <property type="entry name" value="CYTH-like_dom_sf"/>
</dbReference>
<protein>
    <submittedName>
        <fullName evidence="2">Adenylate cyclase class 2</fullName>
    </submittedName>
</protein>
<evidence type="ECO:0000313" key="3">
    <source>
        <dbReference type="Proteomes" id="UP000243542"/>
    </source>
</evidence>
<dbReference type="SMART" id="SM01118">
    <property type="entry name" value="CYTH"/>
    <property type="match status" value="1"/>
</dbReference>
<dbReference type="RefSeq" id="WP_098512167.1">
    <property type="nucleotide sequence ID" value="NZ_JBIAKZ010000002.1"/>
</dbReference>
<dbReference type="EMBL" id="PDJK01000002">
    <property type="protein sequence ID" value="PFG48086.1"/>
    <property type="molecule type" value="Genomic_DNA"/>
</dbReference>
<dbReference type="AlphaFoldDB" id="A0A2A9FBB0"/>
<comment type="caution">
    <text evidence="2">The sequence shown here is derived from an EMBL/GenBank/DDBJ whole genome shotgun (WGS) entry which is preliminary data.</text>
</comment>
<dbReference type="PROSITE" id="PS51707">
    <property type="entry name" value="CYTH"/>
    <property type="match status" value="1"/>
</dbReference>
<evidence type="ECO:0000313" key="2">
    <source>
        <dbReference type="EMBL" id="PFG48086.1"/>
    </source>
</evidence>
<organism evidence="2 3">
    <name type="scientific">Amycolatopsis sulphurea</name>
    <dbReference type="NCBI Taxonomy" id="76022"/>
    <lineage>
        <taxon>Bacteria</taxon>
        <taxon>Bacillati</taxon>
        <taxon>Actinomycetota</taxon>
        <taxon>Actinomycetes</taxon>
        <taxon>Pseudonocardiales</taxon>
        <taxon>Pseudonocardiaceae</taxon>
        <taxon>Amycolatopsis</taxon>
    </lineage>
</organism>
<dbReference type="PANTHER" id="PTHR21028">
    <property type="entry name" value="SI:CH211-156B7.4"/>
    <property type="match status" value="1"/>
</dbReference>
<feature type="domain" description="CYTH" evidence="1">
    <location>
        <begin position="2"/>
        <end position="183"/>
    </location>
</feature>
<reference evidence="2 3" key="1">
    <citation type="submission" date="2017-10" db="EMBL/GenBank/DDBJ databases">
        <title>Sequencing the genomes of 1000 actinobacteria strains.</title>
        <authorList>
            <person name="Klenk H.-P."/>
        </authorList>
    </citation>
    <scope>NUCLEOTIDE SEQUENCE [LARGE SCALE GENOMIC DNA]</scope>
    <source>
        <strain evidence="2 3">DSM 46092</strain>
    </source>
</reference>
<dbReference type="Pfam" id="PF01928">
    <property type="entry name" value="CYTH"/>
    <property type="match status" value="1"/>
</dbReference>
<dbReference type="InterPro" id="IPR008173">
    <property type="entry name" value="Adenylyl_cyclase_CyaB"/>
</dbReference>
<dbReference type="Gene3D" id="2.40.320.10">
    <property type="entry name" value="Hypothetical Protein Pfu-838710-001"/>
    <property type="match status" value="1"/>
</dbReference>
<accession>A0A2A9FBB0</accession>
<dbReference type="SUPFAM" id="SSF55154">
    <property type="entry name" value="CYTH-like phosphatases"/>
    <property type="match status" value="1"/>
</dbReference>
<keyword evidence="3" id="KW-1185">Reference proteome</keyword>
<evidence type="ECO:0000259" key="1">
    <source>
        <dbReference type="PROSITE" id="PS51707"/>
    </source>
</evidence>
<dbReference type="CDD" id="cd07890">
    <property type="entry name" value="CYTH-like_AC_IV-like"/>
    <property type="match status" value="1"/>
</dbReference>
<name>A0A2A9FBB0_9PSEU</name>
<sequence length="191" mass="21230">MPVEAELTAVVRDPDRVRAALSERAEPEYSVYSDTYFDRPDHSMDHAGYELRVRTITTGDRQRTVVTYKEPPADAASRSKPEYETAADDPPVMCKIFSALGLVELIALEKHCENYRFTADGRDMLATVVTIPELAGQTFIELETMAEPHDLAEALRSVRAVLDDLGVTKDDAVERSYTDMVSAKRDSSPGT</sequence>